<feature type="domain" description="Ciliary microtubule inner protein 2A-C-like" evidence="8">
    <location>
        <begin position="205"/>
        <end position="230"/>
    </location>
</feature>
<dbReference type="Proteomes" id="UP000001307">
    <property type="component" value="Unassembled WGS sequence"/>
</dbReference>
<accession>E4WXL1</accession>
<evidence type="ECO:0000313" key="10">
    <source>
        <dbReference type="Proteomes" id="UP000001307"/>
    </source>
</evidence>
<evidence type="ECO:0000256" key="7">
    <source>
        <dbReference type="ARBA" id="ARBA00041163"/>
    </source>
</evidence>
<dbReference type="Pfam" id="PF10629">
    <property type="entry name" value="CMI2B-like"/>
    <property type="match status" value="2"/>
</dbReference>
<name>E4WXL1_OIKDI</name>
<reference evidence="9" key="1">
    <citation type="journal article" date="2010" name="Science">
        <title>Plasticity of animal genome architecture unmasked by rapid evolution of a pelagic tunicate.</title>
        <authorList>
            <person name="Denoeud F."/>
            <person name="Henriet S."/>
            <person name="Mungpakdee S."/>
            <person name="Aury J.M."/>
            <person name="Da Silva C."/>
            <person name="Brinkmann H."/>
            <person name="Mikhaleva J."/>
            <person name="Olsen L.C."/>
            <person name="Jubin C."/>
            <person name="Canestro C."/>
            <person name="Bouquet J.M."/>
            <person name="Danks G."/>
            <person name="Poulain J."/>
            <person name="Campsteijn C."/>
            <person name="Adamski M."/>
            <person name="Cross I."/>
            <person name="Yadetie F."/>
            <person name="Muffato M."/>
            <person name="Louis A."/>
            <person name="Butcher S."/>
            <person name="Tsagkogeorga G."/>
            <person name="Konrad A."/>
            <person name="Singh S."/>
            <person name="Jensen M.F."/>
            <person name="Cong E.H."/>
            <person name="Eikeseth-Otteraa H."/>
            <person name="Noel B."/>
            <person name="Anthouard V."/>
            <person name="Porcel B.M."/>
            <person name="Kachouri-Lafond R."/>
            <person name="Nishino A."/>
            <person name="Ugolini M."/>
            <person name="Chourrout P."/>
            <person name="Nishida H."/>
            <person name="Aasland R."/>
            <person name="Huzurbazar S."/>
            <person name="Westhof E."/>
            <person name="Delsuc F."/>
            <person name="Lehrach H."/>
            <person name="Reinhardt R."/>
            <person name="Weissenbach J."/>
            <person name="Roy S.W."/>
            <person name="Artiguenave F."/>
            <person name="Postlethwait J.H."/>
            <person name="Manak J.R."/>
            <person name="Thompson E.M."/>
            <person name="Jaillon O."/>
            <person name="Du Pasquier L."/>
            <person name="Boudinot P."/>
            <person name="Liberles D.A."/>
            <person name="Volff J.N."/>
            <person name="Philippe H."/>
            <person name="Lenhard B."/>
            <person name="Roest Crollius H."/>
            <person name="Wincker P."/>
            <person name="Chourrout D."/>
        </authorList>
    </citation>
    <scope>NUCLEOTIDE SEQUENCE [LARGE SCALE GENOMIC DNA]</scope>
</reference>
<protein>
    <recommendedName>
        <fullName evidence="7">Ciliary microtubule inner protein 2B</fullName>
    </recommendedName>
</protein>
<evidence type="ECO:0000256" key="4">
    <source>
        <dbReference type="ARBA" id="ARBA00023273"/>
    </source>
</evidence>
<organism evidence="9">
    <name type="scientific">Oikopleura dioica</name>
    <name type="common">Tunicate</name>
    <dbReference type="NCBI Taxonomy" id="34765"/>
    <lineage>
        <taxon>Eukaryota</taxon>
        <taxon>Metazoa</taxon>
        <taxon>Chordata</taxon>
        <taxon>Tunicata</taxon>
        <taxon>Appendicularia</taxon>
        <taxon>Copelata</taxon>
        <taxon>Oikopleuridae</taxon>
        <taxon>Oikopleura</taxon>
    </lineage>
</organism>
<gene>
    <name evidence="9" type="ORF">GSOID_T00011647001</name>
</gene>
<dbReference type="AlphaFoldDB" id="E4WXL1"/>
<evidence type="ECO:0000256" key="1">
    <source>
        <dbReference type="ARBA" id="ARBA00004430"/>
    </source>
</evidence>
<dbReference type="PANTHER" id="PTHR22146">
    <property type="entry name" value="CAT EYE SYNDROME CRITICAL REGION PROTEIN 6"/>
    <property type="match status" value="1"/>
</dbReference>
<dbReference type="EMBL" id="FN653018">
    <property type="protein sequence ID" value="CBY22103.1"/>
    <property type="molecule type" value="Genomic_DNA"/>
</dbReference>
<evidence type="ECO:0000313" key="9">
    <source>
        <dbReference type="EMBL" id="CBY22103.1"/>
    </source>
</evidence>
<evidence type="ECO:0000256" key="2">
    <source>
        <dbReference type="ARBA" id="ARBA00022490"/>
    </source>
</evidence>
<dbReference type="InterPro" id="IPR018902">
    <property type="entry name" value="CMI2A-C-like_dom"/>
</dbReference>
<feature type="domain" description="Ciliary microtubule inner protein 2A-C-like" evidence="8">
    <location>
        <begin position="18"/>
        <end position="59"/>
    </location>
</feature>
<keyword evidence="2" id="KW-0963">Cytoplasm</keyword>
<proteinExistence type="inferred from homology"/>
<sequence length="234" mass="26598">MTSTLKAFAPETKIPQKDPYFVPGYSGYIPQQAFRYSKSYGRTTHDILNDEGVRRSKTSVLENLEPASFEPRDSGKISGYTGHVPVSRQYFGKSFVPKVNLSTSVFSQRRQIEQDLRQRHFEAPLKRLERSQTTVLPQLDVARTTSSVPDLGVISGYTGFVPRIQHRFAKSYLNRVDEARHLPKKIIPSDVKLNGHSFRIYKEDGLIPKYTGFVPGKRFEHARTYGNTTRSLAA</sequence>
<evidence type="ECO:0000259" key="8">
    <source>
        <dbReference type="Pfam" id="PF10629"/>
    </source>
</evidence>
<dbReference type="PANTHER" id="PTHR22146:SF8">
    <property type="entry name" value="PROTEIN FAM166B"/>
    <property type="match status" value="1"/>
</dbReference>
<dbReference type="OrthoDB" id="2019884at2759"/>
<keyword evidence="3" id="KW-0206">Cytoskeleton</keyword>
<keyword evidence="4" id="KW-0966">Cell projection</keyword>
<dbReference type="GO" id="GO:0015630">
    <property type="term" value="C:microtubule cytoskeleton"/>
    <property type="evidence" value="ECO:0007669"/>
    <property type="project" value="UniProtKB-ARBA"/>
</dbReference>
<dbReference type="InParanoid" id="E4WXL1"/>
<keyword evidence="10" id="KW-1185">Reference proteome</keyword>
<evidence type="ECO:0000256" key="5">
    <source>
        <dbReference type="ARBA" id="ARBA00035003"/>
    </source>
</evidence>
<comment type="subcellular location">
    <subcellularLocation>
        <location evidence="1">Cytoplasm</location>
        <location evidence="1">Cytoskeleton</location>
        <location evidence="1">Cilium axoneme</location>
    </subcellularLocation>
</comment>
<comment type="similarity">
    <text evidence="6">Belongs to the CIMIP2 family.</text>
</comment>
<dbReference type="GO" id="GO:0005930">
    <property type="term" value="C:axoneme"/>
    <property type="evidence" value="ECO:0007669"/>
    <property type="project" value="UniProtKB-SubCell"/>
</dbReference>
<comment type="function">
    <text evidence="5">Microtubule inner protein (MIP) part of the dynein-decorated doublet microtubules (DMTs) in cilia axoneme, which is required for motile cilia beating.</text>
</comment>
<evidence type="ECO:0000256" key="6">
    <source>
        <dbReference type="ARBA" id="ARBA00035661"/>
    </source>
</evidence>
<evidence type="ECO:0000256" key="3">
    <source>
        <dbReference type="ARBA" id="ARBA00023212"/>
    </source>
</evidence>